<keyword evidence="3" id="KW-0449">Lipoprotein</keyword>
<evidence type="ECO:0000313" key="4">
    <source>
        <dbReference type="Proteomes" id="UP000076848"/>
    </source>
</evidence>
<evidence type="ECO:0000313" key="3">
    <source>
        <dbReference type="EMBL" id="SAI65865.1"/>
    </source>
</evidence>
<dbReference type="InterPro" id="IPR042100">
    <property type="entry name" value="Bug_dom1"/>
</dbReference>
<dbReference type="EMBL" id="FKIF01000001">
    <property type="protein sequence ID" value="SAI65865.1"/>
    <property type="molecule type" value="Genomic_DNA"/>
</dbReference>
<keyword evidence="4" id="KW-1185">Reference proteome</keyword>
<name>A0A157S650_9BORD</name>
<protein>
    <submittedName>
        <fullName evidence="3">Lipoprotein</fullName>
    </submittedName>
</protein>
<dbReference type="PANTHER" id="PTHR42928:SF5">
    <property type="entry name" value="BLR1237 PROTEIN"/>
    <property type="match status" value="1"/>
</dbReference>
<dbReference type="Gene3D" id="3.40.190.10">
    <property type="entry name" value="Periplasmic binding protein-like II"/>
    <property type="match status" value="1"/>
</dbReference>
<dbReference type="STRING" id="288768.SAMEA3906486_00617"/>
<dbReference type="PANTHER" id="PTHR42928">
    <property type="entry name" value="TRICARBOXYLATE-BINDING PROTEIN"/>
    <property type="match status" value="1"/>
</dbReference>
<feature type="chain" id="PRO_5007615977" evidence="2">
    <location>
        <begin position="25"/>
        <end position="319"/>
    </location>
</feature>
<sequence length="319" mass="33515">MNLARPLKTLLACAALACGATAHAAFPERPIQLILGYPPGGSADAIARPLSVLLTKYLGQSVVVEYKPGAGAIIGTQSVARATPDGYTLGFVLAAHAINPSLYKLPYDTAKDFTSIGKVASLPLALYVNSNFPVKTVQEFIDYARKKPGEISMASSGNGNTSHLAIELFGATAGVKVLHVPYKGGGPAQAALMGAQVQGLFDGPYSMNMVTTGRARLLAFASKERLSIAPQVPTIAETLPGFEVSGWYGMVAPAGTPADVVEILNAAMRKAVADPKFKELVEPLGYVIEPSSPQAFTQFVADEQARWGKVIRDAGIKLD</sequence>
<evidence type="ECO:0000256" key="1">
    <source>
        <dbReference type="ARBA" id="ARBA00006987"/>
    </source>
</evidence>
<feature type="signal peptide" evidence="2">
    <location>
        <begin position="1"/>
        <end position="24"/>
    </location>
</feature>
<dbReference type="PIRSF" id="PIRSF017082">
    <property type="entry name" value="YflP"/>
    <property type="match status" value="1"/>
</dbReference>
<dbReference type="Proteomes" id="UP000076848">
    <property type="component" value="Unassembled WGS sequence"/>
</dbReference>
<dbReference type="RefSeq" id="WP_066123329.1">
    <property type="nucleotide sequence ID" value="NZ_FKIF01000001.1"/>
</dbReference>
<proteinExistence type="inferred from homology"/>
<dbReference type="AlphaFoldDB" id="A0A157S650"/>
<dbReference type="SUPFAM" id="SSF53850">
    <property type="entry name" value="Periplasmic binding protein-like II"/>
    <property type="match status" value="1"/>
</dbReference>
<comment type="similarity">
    <text evidence="1">Belongs to the UPF0065 (bug) family.</text>
</comment>
<organism evidence="3 4">
    <name type="scientific">Bordetella ansorpii</name>
    <dbReference type="NCBI Taxonomy" id="288768"/>
    <lineage>
        <taxon>Bacteria</taxon>
        <taxon>Pseudomonadati</taxon>
        <taxon>Pseudomonadota</taxon>
        <taxon>Betaproteobacteria</taxon>
        <taxon>Burkholderiales</taxon>
        <taxon>Alcaligenaceae</taxon>
        <taxon>Bordetella</taxon>
    </lineage>
</organism>
<reference evidence="3 4" key="1">
    <citation type="submission" date="2016-04" db="EMBL/GenBank/DDBJ databases">
        <authorList>
            <consortium name="Pathogen Informatics"/>
        </authorList>
    </citation>
    <scope>NUCLEOTIDE SEQUENCE [LARGE SCALE GENOMIC DNA]</scope>
    <source>
        <strain evidence="3 4">H050680373</strain>
    </source>
</reference>
<dbReference type="Gene3D" id="3.40.190.150">
    <property type="entry name" value="Bordetella uptake gene, domain 1"/>
    <property type="match status" value="1"/>
</dbReference>
<dbReference type="OrthoDB" id="8678477at2"/>
<dbReference type="CDD" id="cd13578">
    <property type="entry name" value="PBP2_Bug27"/>
    <property type="match status" value="1"/>
</dbReference>
<accession>A0A157S650</accession>
<evidence type="ECO:0000256" key="2">
    <source>
        <dbReference type="SAM" id="SignalP"/>
    </source>
</evidence>
<keyword evidence="2" id="KW-0732">Signal</keyword>
<dbReference type="InterPro" id="IPR005064">
    <property type="entry name" value="BUG"/>
</dbReference>
<gene>
    <name evidence="3" type="ORF">SAMEA3906486_00617</name>
</gene>
<dbReference type="Pfam" id="PF03401">
    <property type="entry name" value="TctC"/>
    <property type="match status" value="1"/>
</dbReference>